<dbReference type="PRINTS" id="PR01078">
    <property type="entry name" value="AMINACHANNEL"/>
</dbReference>
<keyword evidence="3 13" id="KW-0813">Transport</keyword>
<name>A0A077ZCG8_TRITR</name>
<organism evidence="14 15">
    <name type="scientific">Trichuris trichiura</name>
    <name type="common">Whipworm</name>
    <name type="synonym">Trichocephalus trichiurus</name>
    <dbReference type="NCBI Taxonomy" id="36087"/>
    <lineage>
        <taxon>Eukaryota</taxon>
        <taxon>Metazoa</taxon>
        <taxon>Ecdysozoa</taxon>
        <taxon>Nematoda</taxon>
        <taxon>Enoplea</taxon>
        <taxon>Dorylaimia</taxon>
        <taxon>Trichinellida</taxon>
        <taxon>Trichuridae</taxon>
        <taxon>Trichuris</taxon>
    </lineage>
</organism>
<protein>
    <submittedName>
        <fullName evidence="14">Amiloride sensitive sodium channel family</fullName>
    </submittedName>
</protein>
<keyword evidence="12 13" id="KW-0407">Ion channel</keyword>
<dbReference type="Pfam" id="PF00858">
    <property type="entry name" value="ASC"/>
    <property type="match status" value="1"/>
</dbReference>
<keyword evidence="10" id="KW-0325">Glycoprotein</keyword>
<dbReference type="PANTHER" id="PTHR11690:SF244">
    <property type="entry name" value="DEGENERIN LIKE"/>
    <property type="match status" value="1"/>
</dbReference>
<keyword evidence="8 13" id="KW-0406">Ion transport</keyword>
<dbReference type="GO" id="GO:0005886">
    <property type="term" value="C:plasma membrane"/>
    <property type="evidence" value="ECO:0007669"/>
    <property type="project" value="TreeGrafter"/>
</dbReference>
<keyword evidence="6" id="KW-1133">Transmembrane helix</keyword>
<evidence type="ECO:0000256" key="9">
    <source>
        <dbReference type="ARBA" id="ARBA00023136"/>
    </source>
</evidence>
<keyword evidence="15" id="KW-1185">Reference proteome</keyword>
<evidence type="ECO:0000256" key="13">
    <source>
        <dbReference type="RuleBase" id="RU000679"/>
    </source>
</evidence>
<dbReference type="InterPro" id="IPR001873">
    <property type="entry name" value="ENaC"/>
</dbReference>
<evidence type="ECO:0000256" key="8">
    <source>
        <dbReference type="ARBA" id="ARBA00023065"/>
    </source>
</evidence>
<comment type="similarity">
    <text evidence="2 13">Belongs to the amiloride-sensitive sodium channel (TC 1.A.6) family.</text>
</comment>
<keyword evidence="4 13" id="KW-0894">Sodium channel</keyword>
<evidence type="ECO:0000256" key="7">
    <source>
        <dbReference type="ARBA" id="ARBA00023053"/>
    </source>
</evidence>
<evidence type="ECO:0000256" key="11">
    <source>
        <dbReference type="ARBA" id="ARBA00023201"/>
    </source>
</evidence>
<evidence type="ECO:0000313" key="15">
    <source>
        <dbReference type="Proteomes" id="UP000030665"/>
    </source>
</evidence>
<dbReference type="STRING" id="36087.A0A077ZCG8"/>
<sequence>MSAFRYLETSLEFKKFCQYSTLHGLNDWSEAAKWPLKTFWSLTLLLALCAAGYGCYSIVEQYIKTPIVVGYFVHDSVDKARLPDVVICPLNRFDQRFLKSHNVSDGVAHYIQLAFGLATKHPYMRRFMIKEILSKLDKLKNETEQMLRRLNMNFGDFVEAASLRCSDIFVACHGPNGPFSCCENIDSVMTSTGKCFRVPGAVQEVPGYGMGISIVLSLPKHLYSLAPNNFNSDGIGLKLAEQSKGVDYDLMFIPSGSHALLPLKATRYEFMNNPPHFNCLTHESGYSRVSCLDDCVYSKAEKHCNCSHMAASYDRRYPPCDTNQFLYCLNIRLAELVRNESYEFFSRCRTQCQPYCEYTQYTPTLSFNKFPTDDVIAYASSSDEWMRLKNTIIVELYFEQMSYTLIKHFRAMSEQGFIANIGGQYSLWLGGSVLTLVQLLLFFGKSIWKSLAALCGPGRKIKSEIGTKFVHSGRHITVFGIMHDGNV</sequence>
<dbReference type="GO" id="GO:0015280">
    <property type="term" value="F:ligand-gated sodium channel activity"/>
    <property type="evidence" value="ECO:0007669"/>
    <property type="project" value="TreeGrafter"/>
</dbReference>
<keyword evidence="5 13" id="KW-0812">Transmembrane</keyword>
<keyword evidence="9" id="KW-0472">Membrane</keyword>
<evidence type="ECO:0000256" key="10">
    <source>
        <dbReference type="ARBA" id="ARBA00023180"/>
    </source>
</evidence>
<evidence type="ECO:0000256" key="2">
    <source>
        <dbReference type="ARBA" id="ARBA00007193"/>
    </source>
</evidence>
<keyword evidence="11 13" id="KW-0739">Sodium transport</keyword>
<evidence type="ECO:0000256" key="12">
    <source>
        <dbReference type="ARBA" id="ARBA00023303"/>
    </source>
</evidence>
<dbReference type="Proteomes" id="UP000030665">
    <property type="component" value="Unassembled WGS sequence"/>
</dbReference>
<evidence type="ECO:0000256" key="3">
    <source>
        <dbReference type="ARBA" id="ARBA00022448"/>
    </source>
</evidence>
<accession>A0A077ZCG8</accession>
<gene>
    <name evidence="14" type="ORF">TTRE_0000639301</name>
</gene>
<evidence type="ECO:0000313" key="14">
    <source>
        <dbReference type="EMBL" id="CDW58091.1"/>
    </source>
</evidence>
<evidence type="ECO:0000256" key="6">
    <source>
        <dbReference type="ARBA" id="ARBA00022989"/>
    </source>
</evidence>
<dbReference type="PANTHER" id="PTHR11690">
    <property type="entry name" value="AMILORIDE-SENSITIVE SODIUM CHANNEL-RELATED"/>
    <property type="match status" value="1"/>
</dbReference>
<comment type="subcellular location">
    <subcellularLocation>
        <location evidence="1">Membrane</location>
        <topology evidence="1">Multi-pass membrane protein</topology>
    </subcellularLocation>
</comment>
<evidence type="ECO:0000256" key="1">
    <source>
        <dbReference type="ARBA" id="ARBA00004141"/>
    </source>
</evidence>
<proteinExistence type="inferred from homology"/>
<evidence type="ECO:0000256" key="5">
    <source>
        <dbReference type="ARBA" id="ARBA00022692"/>
    </source>
</evidence>
<dbReference type="OrthoDB" id="5874059at2759"/>
<dbReference type="Gene3D" id="1.10.287.770">
    <property type="entry name" value="YojJ-like"/>
    <property type="match status" value="1"/>
</dbReference>
<dbReference type="EMBL" id="HG806261">
    <property type="protein sequence ID" value="CDW58091.1"/>
    <property type="molecule type" value="Genomic_DNA"/>
</dbReference>
<reference evidence="14" key="2">
    <citation type="submission" date="2014-03" db="EMBL/GenBank/DDBJ databases">
        <title>The whipworm genome and dual-species transcriptomics of an intimate host-pathogen interaction.</title>
        <authorList>
            <person name="Foth B.J."/>
            <person name="Tsai I.J."/>
            <person name="Reid A.J."/>
            <person name="Bancroft A.J."/>
            <person name="Nichol S."/>
            <person name="Tracey A."/>
            <person name="Holroyd N."/>
            <person name="Cotton J.A."/>
            <person name="Stanley E.J."/>
            <person name="Zarowiecki M."/>
            <person name="Liu J.Z."/>
            <person name="Huckvale T."/>
            <person name="Cooper P.J."/>
            <person name="Grencis R.K."/>
            <person name="Berriman M."/>
        </authorList>
    </citation>
    <scope>NUCLEOTIDE SEQUENCE [LARGE SCALE GENOMIC DNA]</scope>
</reference>
<evidence type="ECO:0000256" key="4">
    <source>
        <dbReference type="ARBA" id="ARBA00022461"/>
    </source>
</evidence>
<reference evidence="14" key="1">
    <citation type="submission" date="2014-01" db="EMBL/GenBank/DDBJ databases">
        <authorList>
            <person name="Aslett M."/>
        </authorList>
    </citation>
    <scope>NUCLEOTIDE SEQUENCE</scope>
</reference>
<dbReference type="AlphaFoldDB" id="A0A077ZCG8"/>
<keyword evidence="7" id="KW-0915">Sodium</keyword>